<feature type="compositionally biased region" description="Polar residues" evidence="1">
    <location>
        <begin position="1183"/>
        <end position="1194"/>
    </location>
</feature>
<evidence type="ECO:0000313" key="4">
    <source>
        <dbReference type="WBParaSite" id="Smp_169290.2"/>
    </source>
</evidence>
<feature type="region of interest" description="Disordered" evidence="1">
    <location>
        <begin position="1225"/>
        <end position="1272"/>
    </location>
</feature>
<feature type="region of interest" description="Disordered" evidence="1">
    <location>
        <begin position="1311"/>
        <end position="1403"/>
    </location>
</feature>
<feature type="compositionally biased region" description="Polar residues" evidence="1">
    <location>
        <begin position="1002"/>
        <end position="1014"/>
    </location>
</feature>
<feature type="compositionally biased region" description="Basic and acidic residues" evidence="1">
    <location>
        <begin position="771"/>
        <end position="784"/>
    </location>
</feature>
<dbReference type="InParanoid" id="A0A3Q0KSF6"/>
<dbReference type="WBParaSite" id="Smp_169290.2">
    <property type="protein sequence ID" value="Smp_169290.2"/>
    <property type="gene ID" value="Smp_169290"/>
</dbReference>
<feature type="compositionally biased region" description="Polar residues" evidence="1">
    <location>
        <begin position="1260"/>
        <end position="1271"/>
    </location>
</feature>
<feature type="compositionally biased region" description="Acidic residues" evidence="1">
    <location>
        <begin position="1389"/>
        <end position="1398"/>
    </location>
</feature>
<feature type="region of interest" description="Disordered" evidence="1">
    <location>
        <begin position="1471"/>
        <end position="1492"/>
    </location>
</feature>
<dbReference type="WBParaSite" id="Smp_169290.1">
    <property type="protein sequence ID" value="Smp_169290.1"/>
    <property type="gene ID" value="Smp_169290"/>
</dbReference>
<reference evidence="3" key="2">
    <citation type="submission" date="2018-12" db="UniProtKB">
        <authorList>
            <consortium name="WormBaseParasite"/>
        </authorList>
    </citation>
    <scope>IDENTIFICATION</scope>
    <source>
        <strain evidence="3 4">Puerto Rican</strain>
    </source>
</reference>
<feature type="compositionally biased region" description="Basic and acidic residues" evidence="1">
    <location>
        <begin position="1029"/>
        <end position="1043"/>
    </location>
</feature>
<feature type="compositionally biased region" description="Polar residues" evidence="1">
    <location>
        <begin position="1141"/>
        <end position="1163"/>
    </location>
</feature>
<feature type="compositionally biased region" description="Low complexity" evidence="1">
    <location>
        <begin position="1234"/>
        <end position="1257"/>
    </location>
</feature>
<feature type="compositionally biased region" description="Polar residues" evidence="1">
    <location>
        <begin position="388"/>
        <end position="401"/>
    </location>
</feature>
<feature type="compositionally biased region" description="Basic and acidic residues" evidence="1">
    <location>
        <begin position="1512"/>
        <end position="1537"/>
    </location>
</feature>
<feature type="region of interest" description="Disordered" evidence="1">
    <location>
        <begin position="987"/>
        <end position="1199"/>
    </location>
</feature>
<protein>
    <submittedName>
        <fullName evidence="3">DUF3715 domain-containing protein</fullName>
    </submittedName>
</protein>
<feature type="region of interest" description="Disordered" evidence="1">
    <location>
        <begin position="1506"/>
        <end position="1604"/>
    </location>
</feature>
<organism evidence="2 3">
    <name type="scientific">Schistosoma mansoni</name>
    <name type="common">Blood fluke</name>
    <dbReference type="NCBI Taxonomy" id="6183"/>
    <lineage>
        <taxon>Eukaryota</taxon>
        <taxon>Metazoa</taxon>
        <taxon>Spiralia</taxon>
        <taxon>Lophotrochozoa</taxon>
        <taxon>Platyhelminthes</taxon>
        <taxon>Trematoda</taxon>
        <taxon>Digenea</taxon>
        <taxon>Strigeidida</taxon>
        <taxon>Schistosomatoidea</taxon>
        <taxon>Schistosomatidae</taxon>
        <taxon>Schistosoma</taxon>
    </lineage>
</organism>
<feature type="region of interest" description="Disordered" evidence="1">
    <location>
        <begin position="771"/>
        <end position="793"/>
    </location>
</feature>
<accession>A0A5K4EXG9</accession>
<evidence type="ECO:0000313" key="3">
    <source>
        <dbReference type="WBParaSite" id="Smp_169290.1"/>
    </source>
</evidence>
<dbReference type="Proteomes" id="UP000008854">
    <property type="component" value="Unassembled WGS sequence"/>
</dbReference>
<accession>A0A3Q0KSF6</accession>
<feature type="compositionally biased region" description="Acidic residues" evidence="1">
    <location>
        <begin position="1311"/>
        <end position="1328"/>
    </location>
</feature>
<feature type="compositionally biased region" description="Basic residues" evidence="1">
    <location>
        <begin position="1171"/>
        <end position="1182"/>
    </location>
</feature>
<keyword evidence="2" id="KW-1185">Reference proteome</keyword>
<feature type="compositionally biased region" description="Basic and acidic residues" evidence="1">
    <location>
        <begin position="812"/>
        <end position="828"/>
    </location>
</feature>
<name>A0A3Q0KSF6_SCHMA</name>
<reference evidence="2" key="1">
    <citation type="journal article" date="2012" name="PLoS Negl. Trop. Dis.">
        <title>A systematically improved high quality genome and transcriptome of the human blood fluke Schistosoma mansoni.</title>
        <authorList>
            <person name="Protasio A.V."/>
            <person name="Tsai I.J."/>
            <person name="Babbage A."/>
            <person name="Nichol S."/>
            <person name="Hunt M."/>
            <person name="Aslett M.A."/>
            <person name="De Silva N."/>
            <person name="Velarde G.S."/>
            <person name="Anderson T.J."/>
            <person name="Clark R.C."/>
            <person name="Davidson C."/>
            <person name="Dillon G.P."/>
            <person name="Holroyd N.E."/>
            <person name="LoVerde P.T."/>
            <person name="Lloyd C."/>
            <person name="McQuillan J."/>
            <person name="Oliveira G."/>
            <person name="Otto T.D."/>
            <person name="Parker-Manuel S.J."/>
            <person name="Quail M.A."/>
            <person name="Wilson R.A."/>
            <person name="Zerlotini A."/>
            <person name="Dunne D.W."/>
            <person name="Berriman M."/>
        </authorList>
    </citation>
    <scope>NUCLEOTIDE SEQUENCE [LARGE SCALE GENOMIC DNA]</scope>
    <source>
        <strain evidence="2">Puerto Rican</strain>
    </source>
</reference>
<feature type="region of interest" description="Disordered" evidence="1">
    <location>
        <begin position="811"/>
        <end position="830"/>
    </location>
</feature>
<feature type="compositionally biased region" description="Basic and acidic residues" evidence="1">
    <location>
        <begin position="1357"/>
        <end position="1371"/>
    </location>
</feature>
<sequence length="1722" mass="194726">MTSRKRSSYKRKASVLAGLEALNSFKVPKKQSNLSLLQNVDLNSVDYSEEIYPQINQSFRFPQLSSYFNVEEAWFIHNKTLEDLFSQARKRFQKNPINNIVTGVESSLCTGFLVVNSWNDVEKIASDGLIPGNDPDTWLGQQKLGLSVNQCADLTIAREQSRLLGKSSNQFLYLIMVRWIKSRAYIVSPEAEKSKDRLEPQPGYACHVSTWSRMDLLDPSKLTLEQAFHLSQVYLYEFDEDLELRTKLEHVIPYAVLKCHWKLTSDVASKLDTISVASGSILIIPPQPDISCLLSLSRTALLPTPQIPRIQKKSSRGQSSHKPVMLNFDDRPKSKIAHSNVSECKDRYRYKATALLPSPTSLSNNSVLQSPPLNNTISSTVNSVTTVGSDDNSDQLSSPVQRSKRQDSGVLNIHIANARKLQANCNLFQFSECIKSIDNNTITNTSNTCSGGLINYDNRNHANTIVDELPSTVIGVSLLVWGYPKPEYSLAVEISSFRKGEITLFFYKKNCRLQPCLHIQRLVTHTSLHYELAGLQPWTNKPFDLNGPPVLVSVPRDQEWCLPRLNPIKASSLQSDPSPFGGYRGNYFRLTLHDESGGRRTEMAQLCQALQNSAMAGVVPMPCDESSIMFLFPECQFSKSIGIPIVDNLDRNFLHAILLTPHSLHRYPYSEMCCCRPNNDVVTPTSPFAVPATIPMGTSTDKLFGQRKTTSICASSMQLKLPLSSILTTLTDGGRNLLGSALISVLAHQNIVTDNNNNTEITNTRTLLNDNDRKVQHNPHLDPRLHRRQIHSTDEPDLYALATALISSAYQKKTENPTEEQSHLEEQQNKIQETGTTIHETHVETCDPKDLIPAPSSPEVGSEYHSVSLMDAQMIPKEIPLDGQTSNATTVVMNPILASSPSNFDSCNNLSVVHQNISVDMEIDNNDPCDQSSRLDKSDMEIDHPFGQLANTSPLTLKFHEPAPNPPKTTNWSCPSQLSILVSDYRRASSPNYRRSTPPPNDSHNSSTHCSTKSAVKRAHRLSAYADSKYNHKYNDYDQDTNHRSRSPSYHRSKSNSSFRGYHRSSPISKYSSNEKPKSTYSNHYHRSSGHSRSRNVRDRGRRTPRRRVHDEESPYRYSSRRHRRSPSYSDSDCYYHSRHYQSYSNDSSPITGTDSNSVTSIKGRSDYHHSNIKKRRERHPSKSQQLVRNSHQAAQYRKNDYVEVKSGYSKENIDHCQSYISIDNENNSDRINNKNNNTNTTTTNNNKGSSLNSSDNKSQDSIGDTNQSKNLKVDDNTNIHVACNTSIDVITSTNIPSVNYNKSVVDENEEGEVLDDDDDGDDCDNVNEELMQSKHHNNTNHSNTYRNSENRQIAHTSRDREHLKTRDKVITSHSASTPRKNSDKKGEQEEEDDEDSSVDPSSFQRLQVGYILNHLAKHGNVEPEPNLDTDRQIVISLDSSQSVSRDEDEYKLIDETFNSTELSDYSIQESEISLEDEDMRQSDRRSVKHYGNFYPSNIYRHMLRTRRIQKKRNDDSFSDRDDEVSNGHKGDTDYRRPPANWSNERHHRRPSLLGTYVDSSTSSGSESQPRYSFYRPRGSNSNFPKTNRKGVYSPRSSSLLPDDDMNRHILPRFQDLSSSSNSFHQLSSEYHPEITPHYRNKPRDQPLLGPPCIPIISCVNSAISHTPNPGLLPMTVRYPPPLPSPSSQFNSAVSSSQLWSSIHPFYNQTVNIYNQPSKPWQ</sequence>
<evidence type="ECO:0000313" key="2">
    <source>
        <dbReference type="Proteomes" id="UP000008854"/>
    </source>
</evidence>
<feature type="compositionally biased region" description="Polar residues" evidence="1">
    <location>
        <begin position="1558"/>
        <end position="1571"/>
    </location>
</feature>
<feature type="region of interest" description="Disordered" evidence="1">
    <location>
        <begin position="308"/>
        <end position="329"/>
    </location>
</feature>
<dbReference type="AlphaFoldDB" id="A0A3Q0KSF6"/>
<evidence type="ECO:0000256" key="1">
    <source>
        <dbReference type="SAM" id="MobiDB-lite"/>
    </source>
</evidence>
<feature type="compositionally biased region" description="Basic residues" evidence="1">
    <location>
        <begin position="1084"/>
        <end position="1108"/>
    </location>
</feature>
<feature type="region of interest" description="Disordered" evidence="1">
    <location>
        <begin position="379"/>
        <end position="405"/>
    </location>
</feature>
<proteinExistence type="predicted"/>
<feature type="compositionally biased region" description="Basic residues" evidence="1">
    <location>
        <begin position="1044"/>
        <end position="1054"/>
    </location>
</feature>